<dbReference type="PANTHER" id="PTHR30572">
    <property type="entry name" value="MEMBRANE COMPONENT OF TRANSPORTER-RELATED"/>
    <property type="match status" value="1"/>
</dbReference>
<dbReference type="GO" id="GO:0005886">
    <property type="term" value="C:plasma membrane"/>
    <property type="evidence" value="ECO:0007669"/>
    <property type="project" value="UniProtKB-SubCell"/>
</dbReference>
<evidence type="ECO:0000256" key="3">
    <source>
        <dbReference type="ARBA" id="ARBA00022692"/>
    </source>
</evidence>
<dbReference type="Proteomes" id="UP000002534">
    <property type="component" value="Chromosome"/>
</dbReference>
<dbReference type="GO" id="GO:0022857">
    <property type="term" value="F:transmembrane transporter activity"/>
    <property type="evidence" value="ECO:0007669"/>
    <property type="project" value="TreeGrafter"/>
</dbReference>
<dbReference type="InterPro" id="IPR050250">
    <property type="entry name" value="Macrolide_Exporter_MacB"/>
</dbReference>
<accession>Q3A7W4</accession>
<dbReference type="OrthoDB" id="9770099at2"/>
<keyword evidence="11" id="KW-1185">Reference proteome</keyword>
<dbReference type="STRING" id="338963.Pcar_0267"/>
<feature type="domain" description="MacB-like periplasmic core" evidence="9">
    <location>
        <begin position="19"/>
        <end position="243"/>
    </location>
</feature>
<feature type="transmembrane region" description="Helical" evidence="7">
    <location>
        <begin position="283"/>
        <end position="307"/>
    </location>
</feature>
<keyword evidence="5 7" id="KW-0472">Membrane</keyword>
<reference evidence="11" key="1">
    <citation type="submission" date="2005-10" db="EMBL/GenBank/DDBJ databases">
        <title>Complete sequence of Pelobacter carbinolicus DSM 2380.</title>
        <authorList>
            <person name="Copeland A."/>
            <person name="Lucas S."/>
            <person name="Lapidus A."/>
            <person name="Barry K."/>
            <person name="Detter J.C."/>
            <person name="Glavina T."/>
            <person name="Hammon N."/>
            <person name="Israni S."/>
            <person name="Pitluck S."/>
            <person name="Chertkov O."/>
            <person name="Schmutz J."/>
            <person name="Larimer F."/>
            <person name="Land M."/>
            <person name="Kyrpides N."/>
            <person name="Ivanova N."/>
            <person name="Richardson P."/>
        </authorList>
    </citation>
    <scope>NUCLEOTIDE SEQUENCE [LARGE SCALE GENOMIC DNA]</scope>
    <source>
        <strain evidence="11">DSM 2380 / NBRC 103641 / GraBd1</strain>
    </source>
</reference>
<evidence type="ECO:0000313" key="10">
    <source>
        <dbReference type="EMBL" id="ABA87528.1"/>
    </source>
</evidence>
<organism evidence="10 11">
    <name type="scientific">Syntrophotalea carbinolica (strain DSM 2380 / NBRC 103641 / GraBd1)</name>
    <name type="common">Pelobacter carbinolicus</name>
    <dbReference type="NCBI Taxonomy" id="338963"/>
    <lineage>
        <taxon>Bacteria</taxon>
        <taxon>Pseudomonadati</taxon>
        <taxon>Thermodesulfobacteriota</taxon>
        <taxon>Desulfuromonadia</taxon>
        <taxon>Desulfuromonadales</taxon>
        <taxon>Syntrophotaleaceae</taxon>
        <taxon>Syntrophotalea</taxon>
    </lineage>
</organism>
<dbReference type="Pfam" id="PF12704">
    <property type="entry name" value="MacB_PCD"/>
    <property type="match status" value="1"/>
</dbReference>
<evidence type="ECO:0000259" key="8">
    <source>
        <dbReference type="Pfam" id="PF02687"/>
    </source>
</evidence>
<dbReference type="RefSeq" id="WP_011339936.1">
    <property type="nucleotide sequence ID" value="NC_007498.2"/>
</dbReference>
<sequence>MLFSIKIALASLRAHYVRTILAMLGVLLGALALTGVQHISRAMLLKAEQETAKLGSNLFMARTGRLAFRPGRPGRVRHEATNFTLQDARVLAQALPAVRKAAPFVSVTVPIRAGNVNIKCQLVATNPQYRTVRNAEPAVGRFLSAADERHKAKICVLGSKIAERLFDRAEAALGQQVYFDRAVLRVAGVMQTKGADIAGADQDEQVFVPMSTYLRRMANQDWITGVYLQLGDEANVAAAKQTANDILRQRHRIDPGEDDDFSVLTAKDTMQVQEQALSLVSTLGLISSSVSFAVGGLGILSIMILLVRSRRLEIGVRRAVGARRRDIVRQFLVEAALMAGIGGLFGVLSALGLVVIVCRIGQMPLVFEPGLVLIALAGSALLGLVAGAYPAWQAAQVEILDVLKSD</sequence>
<dbReference type="AlphaFoldDB" id="Q3A7W4"/>
<dbReference type="EMBL" id="CP000142">
    <property type="protein sequence ID" value="ABA87528.1"/>
    <property type="molecule type" value="Genomic_DNA"/>
</dbReference>
<evidence type="ECO:0000313" key="11">
    <source>
        <dbReference type="Proteomes" id="UP000002534"/>
    </source>
</evidence>
<evidence type="ECO:0000256" key="5">
    <source>
        <dbReference type="ARBA" id="ARBA00023136"/>
    </source>
</evidence>
<gene>
    <name evidence="10" type="ordered locus">Pcar_0267</name>
</gene>
<feature type="transmembrane region" description="Helical" evidence="7">
    <location>
        <begin position="331"/>
        <end position="357"/>
    </location>
</feature>
<dbReference type="InterPro" id="IPR025857">
    <property type="entry name" value="MacB_PCD"/>
</dbReference>
<dbReference type="Pfam" id="PF02687">
    <property type="entry name" value="FtsX"/>
    <property type="match status" value="1"/>
</dbReference>
<keyword evidence="2" id="KW-1003">Cell membrane</keyword>
<evidence type="ECO:0000256" key="1">
    <source>
        <dbReference type="ARBA" id="ARBA00004651"/>
    </source>
</evidence>
<dbReference type="HOGENOM" id="CLU_000604_8_0_7"/>
<evidence type="ECO:0000256" key="6">
    <source>
        <dbReference type="ARBA" id="ARBA00038076"/>
    </source>
</evidence>
<evidence type="ECO:0000259" key="9">
    <source>
        <dbReference type="Pfam" id="PF12704"/>
    </source>
</evidence>
<dbReference type="eggNOG" id="COG0577">
    <property type="taxonomic scope" value="Bacteria"/>
</dbReference>
<dbReference type="KEGG" id="pca:Pcar_0267"/>
<protein>
    <submittedName>
        <fullName evidence="10">ABC transporter, membrane protein</fullName>
    </submittedName>
</protein>
<proteinExistence type="inferred from homology"/>
<reference evidence="10 11" key="2">
    <citation type="journal article" date="2012" name="BMC Genomics">
        <title>The genome of Pelobacter carbinolicus reveals surprising metabolic capabilities and physiological features.</title>
        <authorList>
            <person name="Aklujkar M."/>
            <person name="Haveman S.A."/>
            <person name="Didonato R.Jr."/>
            <person name="Chertkov O."/>
            <person name="Han C.S."/>
            <person name="Land M.L."/>
            <person name="Brown P."/>
            <person name="Lovley D.R."/>
        </authorList>
    </citation>
    <scope>NUCLEOTIDE SEQUENCE [LARGE SCALE GENOMIC DNA]</scope>
    <source>
        <strain evidence="11">DSM 2380 / NBRC 103641 / GraBd1</strain>
    </source>
</reference>
<comment type="similarity">
    <text evidence="6">Belongs to the ABC-4 integral membrane protein family.</text>
</comment>
<evidence type="ECO:0000256" key="7">
    <source>
        <dbReference type="SAM" id="Phobius"/>
    </source>
</evidence>
<keyword evidence="4 7" id="KW-1133">Transmembrane helix</keyword>
<feature type="transmembrane region" description="Helical" evidence="7">
    <location>
        <begin position="369"/>
        <end position="389"/>
    </location>
</feature>
<dbReference type="PANTHER" id="PTHR30572:SF4">
    <property type="entry name" value="ABC TRANSPORTER PERMEASE YTRF"/>
    <property type="match status" value="1"/>
</dbReference>
<evidence type="ECO:0000256" key="2">
    <source>
        <dbReference type="ARBA" id="ARBA00022475"/>
    </source>
</evidence>
<comment type="subcellular location">
    <subcellularLocation>
        <location evidence="1">Cell membrane</location>
        <topology evidence="1">Multi-pass membrane protein</topology>
    </subcellularLocation>
</comment>
<evidence type="ECO:0000256" key="4">
    <source>
        <dbReference type="ARBA" id="ARBA00022989"/>
    </source>
</evidence>
<name>Q3A7W4_SYNC1</name>
<dbReference type="InterPro" id="IPR003838">
    <property type="entry name" value="ABC3_permease_C"/>
</dbReference>
<keyword evidence="3 7" id="KW-0812">Transmembrane</keyword>
<feature type="domain" description="ABC3 transporter permease C-terminal" evidence="8">
    <location>
        <begin position="287"/>
        <end position="398"/>
    </location>
</feature>